<dbReference type="Pfam" id="PF13426">
    <property type="entry name" value="PAS_9"/>
    <property type="match status" value="1"/>
</dbReference>
<protein>
    <recommendedName>
        <fullName evidence="1">PAS domain-containing protein</fullName>
    </recommendedName>
</protein>
<dbReference type="AlphaFoldDB" id="X1FN38"/>
<sequence>MSEESSIEKANQLEQANSEFNQMFNASLPLRVISNDCEILRVNETYASLFRLSKEDLIGKKCYDLQVGCENRCHTEICSRNQIREGKDHYEYELVTKFDDE</sequence>
<evidence type="ECO:0000259" key="1">
    <source>
        <dbReference type="Pfam" id="PF13426"/>
    </source>
</evidence>
<name>X1FN38_9ZZZZ</name>
<accession>X1FN38</accession>
<evidence type="ECO:0000313" key="2">
    <source>
        <dbReference type="EMBL" id="GAH47076.1"/>
    </source>
</evidence>
<organism evidence="2">
    <name type="scientific">marine sediment metagenome</name>
    <dbReference type="NCBI Taxonomy" id="412755"/>
    <lineage>
        <taxon>unclassified sequences</taxon>
        <taxon>metagenomes</taxon>
        <taxon>ecological metagenomes</taxon>
    </lineage>
</organism>
<reference evidence="2" key="1">
    <citation type="journal article" date="2014" name="Front. Microbiol.">
        <title>High frequency of phylogenetically diverse reductive dehalogenase-homologous genes in deep subseafloor sedimentary metagenomes.</title>
        <authorList>
            <person name="Kawai M."/>
            <person name="Futagami T."/>
            <person name="Toyoda A."/>
            <person name="Takaki Y."/>
            <person name="Nishi S."/>
            <person name="Hori S."/>
            <person name="Arai W."/>
            <person name="Tsubouchi T."/>
            <person name="Morono Y."/>
            <person name="Uchiyama I."/>
            <person name="Ito T."/>
            <person name="Fujiyama A."/>
            <person name="Inagaki F."/>
            <person name="Takami H."/>
        </authorList>
    </citation>
    <scope>NUCLEOTIDE SEQUENCE</scope>
    <source>
        <strain evidence="2">Expedition CK06-06</strain>
    </source>
</reference>
<dbReference type="InterPro" id="IPR000014">
    <property type="entry name" value="PAS"/>
</dbReference>
<gene>
    <name evidence="2" type="ORF">S03H2_15226</name>
</gene>
<dbReference type="SUPFAM" id="SSF55785">
    <property type="entry name" value="PYP-like sensor domain (PAS domain)"/>
    <property type="match status" value="1"/>
</dbReference>
<dbReference type="InterPro" id="IPR035965">
    <property type="entry name" value="PAS-like_dom_sf"/>
</dbReference>
<dbReference type="EMBL" id="BARU01007730">
    <property type="protein sequence ID" value="GAH47076.1"/>
    <property type="molecule type" value="Genomic_DNA"/>
</dbReference>
<proteinExistence type="predicted"/>
<feature type="domain" description="PAS" evidence="1">
    <location>
        <begin position="33"/>
        <end position="97"/>
    </location>
</feature>
<dbReference type="Gene3D" id="3.30.450.20">
    <property type="entry name" value="PAS domain"/>
    <property type="match status" value="1"/>
</dbReference>
<dbReference type="CDD" id="cd00130">
    <property type="entry name" value="PAS"/>
    <property type="match status" value="1"/>
</dbReference>
<comment type="caution">
    <text evidence="2">The sequence shown here is derived from an EMBL/GenBank/DDBJ whole genome shotgun (WGS) entry which is preliminary data.</text>
</comment>